<keyword evidence="6" id="KW-1185">Reference proteome</keyword>
<reference evidence="5" key="1">
    <citation type="journal article" date="2022" name="G3 (Bethesda)">
        <title>High quality genome of the basidiomycete yeast Dioszegia hungarica PDD-24b-2 isolated from cloud water.</title>
        <authorList>
            <person name="Jarrige D."/>
            <person name="Haridas S."/>
            <person name="Bleykasten-Grosshans C."/>
            <person name="Joly M."/>
            <person name="Nadalig T."/>
            <person name="Sancelme M."/>
            <person name="Vuilleumier S."/>
            <person name="Grigoriev I.V."/>
            <person name="Amato P."/>
            <person name="Bringel F."/>
        </authorList>
    </citation>
    <scope>NUCLEOTIDE SEQUENCE</scope>
    <source>
        <strain evidence="5">PDD-24b-2</strain>
    </source>
</reference>
<dbReference type="PROSITE" id="PS50103">
    <property type="entry name" value="ZF_C3H1"/>
    <property type="match status" value="1"/>
</dbReference>
<evidence type="ECO:0000256" key="2">
    <source>
        <dbReference type="SAM" id="Coils"/>
    </source>
</evidence>
<dbReference type="InterPro" id="IPR057654">
    <property type="entry name" value="Znf-CCCH_tandem"/>
</dbReference>
<dbReference type="Gene3D" id="4.10.1000.10">
    <property type="entry name" value="Zinc finger, CCCH-type"/>
    <property type="match status" value="1"/>
</dbReference>
<protein>
    <recommendedName>
        <fullName evidence="4">C3H1-type domain-containing protein</fullName>
    </recommendedName>
</protein>
<gene>
    <name evidence="5" type="ORF">MKK02DRAFT_44502</name>
</gene>
<dbReference type="RefSeq" id="XP_052945583.1">
    <property type="nucleotide sequence ID" value="XM_053092958.1"/>
</dbReference>
<dbReference type="PANTHER" id="PTHR37543:SF1">
    <property type="entry name" value="CCCH ZINC FINGER DNA BINDING PROTEIN (AFU_ORTHOLOGUE AFUA_5G12760)"/>
    <property type="match status" value="1"/>
</dbReference>
<evidence type="ECO:0000313" key="6">
    <source>
        <dbReference type="Proteomes" id="UP001164286"/>
    </source>
</evidence>
<accession>A0AA38LVU2</accession>
<dbReference type="Pfam" id="PF25543">
    <property type="entry name" value="zf-CCCH_tandem"/>
    <property type="match status" value="1"/>
</dbReference>
<dbReference type="AlphaFoldDB" id="A0AA38LVU2"/>
<dbReference type="PANTHER" id="PTHR37543">
    <property type="entry name" value="CCCH ZINC FINGER DNA BINDING PROTEIN (AFU_ORTHOLOGUE AFUA_5G12760)"/>
    <property type="match status" value="1"/>
</dbReference>
<evidence type="ECO:0000259" key="4">
    <source>
        <dbReference type="PROSITE" id="PS50103"/>
    </source>
</evidence>
<feature type="compositionally biased region" description="Pro residues" evidence="3">
    <location>
        <begin position="439"/>
        <end position="452"/>
    </location>
</feature>
<keyword evidence="1" id="KW-0863">Zinc-finger</keyword>
<keyword evidence="1" id="KW-0862">Zinc</keyword>
<keyword evidence="1" id="KW-0479">Metal-binding</keyword>
<sequence length="611" mass="66328">MMGFTDTLFVTAGLVDDDDLAMDSPHPHLGFGVPGSPGPGAIGQPTTMYTQTRKVDDLGLTNLLARTRLNQTNGVTEYGVPESVGSIWDDWGRSGRGLESGPGGAFDMKYGTPQEGPRTAPLFPTATDNAYRPPQATQQIQGPVAPMGHAATQAMSHLASLQGLIGPMARAAEEVEKLKKEAEMWKNEWAKVGEEKKGIEQAVLEYRDKMESNKAAGDAKQFAASFSVVLIDGDGLIFQDALLQAGYKGGLNAARKLRSSLSHMLSHAQISPTSKHFGADVTLDAAEIEAAPAREIGTAMINVFLNKAGLGQVLINAKIVPDWKGYNSFFEGLSAAHELISIIDVGPGKEAADAKIRGTLYARSPQCEMIVLGASHDNGYANILSSLQTENRLSKLLLLKGYTDLAGQLRQYMSRVVVIPDLFRTTKVPLSFSSIAAAPPTPASAPKKPPPAQKSKSKLNMTDDDDRSSAAGSVEVLEWKEVAKKPTPAKKDNHNDTKVNKKKKFAANGKSKGYSVRTLDPRPCHTYYLSDRGCKAGENCDYSHDYNLNDEEIDDLRRLAKEMVCPYIRNNKCHYSEEECVYGHFCPRGDSCKFGDSCRFRSLPNGHGEED</sequence>
<keyword evidence="2" id="KW-0175">Coiled coil</keyword>
<dbReference type="InterPro" id="IPR057683">
    <property type="entry name" value="DUF7923"/>
</dbReference>
<dbReference type="EMBL" id="JAKWFO010000005">
    <property type="protein sequence ID" value="KAI9635806.1"/>
    <property type="molecule type" value="Genomic_DNA"/>
</dbReference>
<feature type="region of interest" description="Disordered" evidence="3">
    <location>
        <begin position="437"/>
        <end position="502"/>
    </location>
</feature>
<feature type="coiled-coil region" evidence="2">
    <location>
        <begin position="168"/>
        <end position="195"/>
    </location>
</feature>
<feature type="zinc finger region" description="C3H1-type" evidence="1">
    <location>
        <begin position="518"/>
        <end position="547"/>
    </location>
</feature>
<feature type="compositionally biased region" description="Basic and acidic residues" evidence="3">
    <location>
        <begin position="477"/>
        <end position="499"/>
    </location>
</feature>
<dbReference type="InterPro" id="IPR000571">
    <property type="entry name" value="Znf_CCCH"/>
</dbReference>
<dbReference type="GO" id="GO:0008270">
    <property type="term" value="F:zinc ion binding"/>
    <property type="evidence" value="ECO:0007669"/>
    <property type="project" value="UniProtKB-KW"/>
</dbReference>
<evidence type="ECO:0000256" key="1">
    <source>
        <dbReference type="PROSITE-ProRule" id="PRU00723"/>
    </source>
</evidence>
<organism evidence="5 6">
    <name type="scientific">Dioszegia hungarica</name>
    <dbReference type="NCBI Taxonomy" id="4972"/>
    <lineage>
        <taxon>Eukaryota</taxon>
        <taxon>Fungi</taxon>
        <taxon>Dikarya</taxon>
        <taxon>Basidiomycota</taxon>
        <taxon>Agaricomycotina</taxon>
        <taxon>Tremellomycetes</taxon>
        <taxon>Tremellales</taxon>
        <taxon>Bulleribasidiaceae</taxon>
        <taxon>Dioszegia</taxon>
    </lineage>
</organism>
<feature type="domain" description="C3H1-type" evidence="4">
    <location>
        <begin position="518"/>
        <end position="547"/>
    </location>
</feature>
<dbReference type="Proteomes" id="UP001164286">
    <property type="component" value="Unassembled WGS sequence"/>
</dbReference>
<name>A0AA38LVU2_9TREE</name>
<evidence type="ECO:0000313" key="5">
    <source>
        <dbReference type="EMBL" id="KAI9635806.1"/>
    </source>
</evidence>
<comment type="caution">
    <text evidence="5">The sequence shown here is derived from an EMBL/GenBank/DDBJ whole genome shotgun (WGS) entry which is preliminary data.</text>
</comment>
<dbReference type="GeneID" id="77732163"/>
<proteinExistence type="predicted"/>
<evidence type="ECO:0000256" key="3">
    <source>
        <dbReference type="SAM" id="MobiDB-lite"/>
    </source>
</evidence>
<dbReference type="Pfam" id="PF25540">
    <property type="entry name" value="DUF7923"/>
    <property type="match status" value="1"/>
</dbReference>